<dbReference type="InterPro" id="IPR001789">
    <property type="entry name" value="Sig_transdc_resp-reg_receiver"/>
</dbReference>
<keyword evidence="7" id="KW-1185">Reference proteome</keyword>
<dbReference type="PANTHER" id="PTHR43214:SF17">
    <property type="entry name" value="TRANSCRIPTIONAL REGULATORY PROTEIN RCSB"/>
    <property type="match status" value="1"/>
</dbReference>
<dbReference type="eggNOG" id="COG2197">
    <property type="taxonomic scope" value="Bacteria"/>
</dbReference>
<dbReference type="AlphaFoldDB" id="U3A2X3"/>
<dbReference type="SMART" id="SM00421">
    <property type="entry name" value="HTH_LUXR"/>
    <property type="match status" value="1"/>
</dbReference>
<dbReference type="RefSeq" id="WP_021706011.1">
    <property type="nucleotide sequence ID" value="NZ_BATJ01000011.1"/>
</dbReference>
<dbReference type="GO" id="GO:0000160">
    <property type="term" value="P:phosphorelay signal transduction system"/>
    <property type="evidence" value="ECO:0007669"/>
    <property type="project" value="InterPro"/>
</dbReference>
<dbReference type="PROSITE" id="PS00622">
    <property type="entry name" value="HTH_LUXR_1"/>
    <property type="match status" value="1"/>
</dbReference>
<dbReference type="InterPro" id="IPR011006">
    <property type="entry name" value="CheY-like_superfamily"/>
</dbReference>
<dbReference type="PANTHER" id="PTHR43214">
    <property type="entry name" value="TWO-COMPONENT RESPONSE REGULATOR"/>
    <property type="match status" value="1"/>
</dbReference>
<accession>U3A2X3</accession>
<keyword evidence="1 3" id="KW-0597">Phosphoprotein</keyword>
<dbReference type="SUPFAM" id="SSF52172">
    <property type="entry name" value="CheY-like"/>
    <property type="match status" value="1"/>
</dbReference>
<organism evidence="6 7">
    <name type="scientific">Vibrio proteolyticus NBRC 13287</name>
    <dbReference type="NCBI Taxonomy" id="1219065"/>
    <lineage>
        <taxon>Bacteria</taxon>
        <taxon>Pseudomonadati</taxon>
        <taxon>Pseudomonadota</taxon>
        <taxon>Gammaproteobacteria</taxon>
        <taxon>Vibrionales</taxon>
        <taxon>Vibrionaceae</taxon>
        <taxon>Vibrio</taxon>
    </lineage>
</organism>
<proteinExistence type="predicted"/>
<evidence type="ECO:0000259" key="5">
    <source>
        <dbReference type="PROSITE" id="PS50110"/>
    </source>
</evidence>
<feature type="domain" description="Response regulatory" evidence="5">
    <location>
        <begin position="7"/>
        <end position="125"/>
    </location>
</feature>
<dbReference type="Gene3D" id="3.40.50.2300">
    <property type="match status" value="1"/>
</dbReference>
<dbReference type="CDD" id="cd17535">
    <property type="entry name" value="REC_NarL-like"/>
    <property type="match status" value="1"/>
</dbReference>
<dbReference type="Pfam" id="PF00196">
    <property type="entry name" value="GerE"/>
    <property type="match status" value="1"/>
</dbReference>
<dbReference type="STRING" id="1219065.VPR01S_11_00330"/>
<sequence length="228" mass="25370">MSFNEIKIMLLDDHAVVREGVSARLENEADMKLIGSFCDSKSLLMALRREPIDVLLLDYELQPGDSDGFNLIRAINVRFPQIAILMMSAHFDTATVGLALRGGARGFIGKQQALQEVIKAIRVVAGGRIYLEQQMAVELASVRAEVVPVSRDTHDKNKIEDLIAIAKLSPKESEVIRCFMSGMSVTDIATKFSRSVKTISRQKQSAIQKLGLKSDQELFKIKYQIDSE</sequence>
<keyword evidence="2" id="KW-0238">DNA-binding</keyword>
<evidence type="ECO:0000259" key="4">
    <source>
        <dbReference type="PROSITE" id="PS50043"/>
    </source>
</evidence>
<dbReference type="PRINTS" id="PR00038">
    <property type="entry name" value="HTHLUXR"/>
</dbReference>
<evidence type="ECO:0000256" key="3">
    <source>
        <dbReference type="PROSITE-ProRule" id="PRU00169"/>
    </source>
</evidence>
<dbReference type="PROSITE" id="PS50110">
    <property type="entry name" value="RESPONSE_REGULATORY"/>
    <property type="match status" value="1"/>
</dbReference>
<dbReference type="InterPro" id="IPR058245">
    <property type="entry name" value="NreC/VraR/RcsB-like_REC"/>
</dbReference>
<evidence type="ECO:0000256" key="1">
    <source>
        <dbReference type="ARBA" id="ARBA00022553"/>
    </source>
</evidence>
<dbReference type="GO" id="GO:0006355">
    <property type="term" value="P:regulation of DNA-templated transcription"/>
    <property type="evidence" value="ECO:0007669"/>
    <property type="project" value="InterPro"/>
</dbReference>
<dbReference type="PROSITE" id="PS50043">
    <property type="entry name" value="HTH_LUXR_2"/>
    <property type="match status" value="1"/>
</dbReference>
<dbReference type="InterPro" id="IPR039420">
    <property type="entry name" value="WalR-like"/>
</dbReference>
<dbReference type="GO" id="GO:0003677">
    <property type="term" value="F:DNA binding"/>
    <property type="evidence" value="ECO:0007669"/>
    <property type="project" value="UniProtKB-KW"/>
</dbReference>
<dbReference type="SUPFAM" id="SSF46894">
    <property type="entry name" value="C-terminal effector domain of the bipartite response regulators"/>
    <property type="match status" value="1"/>
</dbReference>
<evidence type="ECO:0000313" key="6">
    <source>
        <dbReference type="EMBL" id="GAD68040.1"/>
    </source>
</evidence>
<dbReference type="Pfam" id="PF00072">
    <property type="entry name" value="Response_reg"/>
    <property type="match status" value="1"/>
</dbReference>
<dbReference type="CDD" id="cd06170">
    <property type="entry name" value="LuxR_C_like"/>
    <property type="match status" value="1"/>
</dbReference>
<dbReference type="InterPro" id="IPR016032">
    <property type="entry name" value="Sig_transdc_resp-reg_C-effctor"/>
</dbReference>
<dbReference type="InterPro" id="IPR000792">
    <property type="entry name" value="Tscrpt_reg_LuxR_C"/>
</dbReference>
<dbReference type="SMART" id="SM00448">
    <property type="entry name" value="REC"/>
    <property type="match status" value="1"/>
</dbReference>
<comment type="caution">
    <text evidence="6">The sequence shown here is derived from an EMBL/GenBank/DDBJ whole genome shotgun (WGS) entry which is preliminary data.</text>
</comment>
<evidence type="ECO:0000313" key="7">
    <source>
        <dbReference type="Proteomes" id="UP000016570"/>
    </source>
</evidence>
<name>U3A2X3_VIBPR</name>
<evidence type="ECO:0000256" key="2">
    <source>
        <dbReference type="ARBA" id="ARBA00023125"/>
    </source>
</evidence>
<dbReference type="EMBL" id="BATJ01000011">
    <property type="protein sequence ID" value="GAD68040.1"/>
    <property type="molecule type" value="Genomic_DNA"/>
</dbReference>
<reference evidence="6 7" key="1">
    <citation type="submission" date="2013-09" db="EMBL/GenBank/DDBJ databases">
        <title>Whole genome shotgun sequence of Vibrio proteolyticus NBRC 13287.</title>
        <authorList>
            <person name="Isaki S."/>
            <person name="Hosoyama A."/>
            <person name="Numata M."/>
            <person name="Hashimoto M."/>
            <person name="Hosoyama Y."/>
            <person name="Tsuchikane K."/>
            <person name="Noguchi M."/>
            <person name="Hirakata S."/>
            <person name="Ichikawa N."/>
            <person name="Ohji S."/>
            <person name="Yamazoe A."/>
            <person name="Fujita N."/>
        </authorList>
    </citation>
    <scope>NUCLEOTIDE SEQUENCE [LARGE SCALE GENOMIC DNA]</scope>
    <source>
        <strain evidence="6 7">NBRC 13287</strain>
    </source>
</reference>
<feature type="modified residue" description="4-aspartylphosphate" evidence="3">
    <location>
        <position position="58"/>
    </location>
</feature>
<dbReference type="Proteomes" id="UP000016570">
    <property type="component" value="Unassembled WGS sequence"/>
</dbReference>
<protein>
    <submittedName>
        <fullName evidence="6">Putative two-component response regulator</fullName>
    </submittedName>
</protein>
<feature type="domain" description="HTH luxR-type" evidence="4">
    <location>
        <begin position="161"/>
        <end position="226"/>
    </location>
</feature>
<gene>
    <name evidence="6" type="ORF">VPR01S_11_00330</name>
</gene>